<sequence>MVMKIRCTQCGSARFVFTDYREGKRNFHGACCACCKKQLGSQDLLPNTPMDPISQYLLASQKTVRAPD</sequence>
<proteinExistence type="predicted"/>
<dbReference type="EMBL" id="CP028349">
    <property type="protein sequence ID" value="AVV37013.1"/>
    <property type="molecule type" value="Genomic_DNA"/>
</dbReference>
<reference evidence="1 2" key="1">
    <citation type="journal article" date="2018" name="Int J Genomics">
        <title>Comparative Genomics Analysis of Plasmid pPV989-94 from a Clinical Isolate of Pantoea vagans PV989.</title>
        <authorList>
            <person name="Xu L."/>
            <person name="Yin M."/>
            <person name="Zhu T."/>
            <person name="Lu J."/>
            <person name="Bao Q."/>
        </authorList>
    </citation>
    <scope>NUCLEOTIDE SEQUENCE [LARGE SCALE GENOMIC DNA]</scope>
    <source>
        <strain evidence="1 2">PV989</strain>
    </source>
</reference>
<gene>
    <name evidence="1" type="ORF">C9381_07335</name>
</gene>
<evidence type="ECO:0000313" key="2">
    <source>
        <dbReference type="Proteomes" id="UP000241538"/>
    </source>
</evidence>
<dbReference type="KEGG" id="pagg:AL522_22875"/>
<evidence type="ECO:0000313" key="1">
    <source>
        <dbReference type="EMBL" id="AVV37013.1"/>
    </source>
</evidence>
<dbReference type="AlphaFoldDB" id="A0AAN1TV40"/>
<protein>
    <submittedName>
        <fullName evidence="1">Uncharacterized protein</fullName>
    </submittedName>
</protein>
<dbReference type="Proteomes" id="UP000241538">
    <property type="component" value="Chromosome"/>
</dbReference>
<name>A0AAN1TV40_9GAMM</name>
<accession>A0AAN1TV40</accession>
<organism evidence="1 2">
    <name type="scientific">Pantoea vagans</name>
    <dbReference type="NCBI Taxonomy" id="470934"/>
    <lineage>
        <taxon>Bacteria</taxon>
        <taxon>Pseudomonadati</taxon>
        <taxon>Pseudomonadota</taxon>
        <taxon>Gammaproteobacteria</taxon>
        <taxon>Enterobacterales</taxon>
        <taxon>Erwiniaceae</taxon>
        <taxon>Pantoea</taxon>
    </lineage>
</organism>